<dbReference type="Proteomes" id="UP000243820">
    <property type="component" value="Unassembled WGS sequence"/>
</dbReference>
<protein>
    <recommendedName>
        <fullName evidence="1">DUF357 domain-containing protein</fullName>
    </recommendedName>
</protein>
<dbReference type="Gene3D" id="1.20.1270.90">
    <property type="entry name" value="AF1782-like"/>
    <property type="match status" value="1"/>
</dbReference>
<evidence type="ECO:0000313" key="2">
    <source>
        <dbReference type="EMBL" id="PAV08994.1"/>
    </source>
</evidence>
<dbReference type="Pfam" id="PF04010">
    <property type="entry name" value="DUF357"/>
    <property type="match status" value="1"/>
</dbReference>
<dbReference type="AlphaFoldDB" id="A0AAX0Q700"/>
<dbReference type="InterPro" id="IPR023140">
    <property type="entry name" value="DUF357"/>
</dbReference>
<dbReference type="InterPro" id="IPR036809">
    <property type="entry name" value="AF1782-like_sf"/>
</dbReference>
<evidence type="ECO:0000313" key="3">
    <source>
        <dbReference type="Proteomes" id="UP000243820"/>
    </source>
</evidence>
<sequence>MLTNALEGVTPAPDQKTAMYAAACSIEEKARSYLDGGAAHLPDDLINALVLFSYGYGWLDCGVRAGLFSISGDRHLFTI</sequence>
<evidence type="ECO:0000259" key="1">
    <source>
        <dbReference type="Pfam" id="PF04010"/>
    </source>
</evidence>
<keyword evidence="3" id="KW-1185">Reference proteome</keyword>
<dbReference type="EMBL" id="LMVO01000034">
    <property type="protein sequence ID" value="PAV08994.1"/>
    <property type="molecule type" value="Genomic_DNA"/>
</dbReference>
<gene>
    <name evidence="2" type="ORF">ASJ83_01245</name>
</gene>
<feature type="domain" description="DUF357" evidence="1">
    <location>
        <begin position="1"/>
        <end position="68"/>
    </location>
</feature>
<proteinExistence type="predicted"/>
<comment type="caution">
    <text evidence="2">The sequence shown here is derived from an EMBL/GenBank/DDBJ whole genome shotgun (WGS) entry which is preliminary data.</text>
</comment>
<reference evidence="2 3" key="1">
    <citation type="journal article" date="2017" name="BMC Genomics">
        <title>Genomic analysis of methanogenic archaea reveals a shift towards energy conservation.</title>
        <authorList>
            <person name="Gilmore S.P."/>
            <person name="Henske J.K."/>
            <person name="Sexton J.A."/>
            <person name="Solomon K.V."/>
            <person name="Seppala S."/>
            <person name="Yoo J.I."/>
            <person name="Huyett L.M."/>
            <person name="Pressman A."/>
            <person name="Cogan J.Z."/>
            <person name="Kivenson V."/>
            <person name="Peng X."/>
            <person name="Tan Y."/>
            <person name="Valentine D.L."/>
            <person name="O'Malley M.A."/>
        </authorList>
    </citation>
    <scope>NUCLEOTIDE SEQUENCE [LARGE SCALE GENOMIC DNA]</scope>
    <source>
        <strain evidence="2 3">XII</strain>
    </source>
</reference>
<organism evidence="2 3">
    <name type="scientific">Methanocorpusculum parvum</name>
    <dbReference type="NCBI Taxonomy" id="2193"/>
    <lineage>
        <taxon>Archaea</taxon>
        <taxon>Methanobacteriati</taxon>
        <taxon>Methanobacteriota</taxon>
        <taxon>Stenosarchaea group</taxon>
        <taxon>Methanomicrobia</taxon>
        <taxon>Methanomicrobiales</taxon>
        <taxon>Methanocorpusculaceae</taxon>
        <taxon>Methanocorpusculum</taxon>
    </lineage>
</organism>
<accession>A0AAX0Q700</accession>
<name>A0AAX0Q700_9EURY</name>
<dbReference type="SUPFAM" id="SSF158372">
    <property type="entry name" value="AF1782-like"/>
    <property type="match status" value="1"/>
</dbReference>